<dbReference type="Pfam" id="PF08241">
    <property type="entry name" value="Methyltransf_11"/>
    <property type="match status" value="1"/>
</dbReference>
<evidence type="ECO:0000313" key="2">
    <source>
        <dbReference type="EMBL" id="GLZ79000.1"/>
    </source>
</evidence>
<dbReference type="SUPFAM" id="SSF53335">
    <property type="entry name" value="S-adenosyl-L-methionine-dependent methyltransferases"/>
    <property type="match status" value="1"/>
</dbReference>
<organism evidence="2 3">
    <name type="scientific">Actinorhabdospora filicis</name>
    <dbReference type="NCBI Taxonomy" id="1785913"/>
    <lineage>
        <taxon>Bacteria</taxon>
        <taxon>Bacillati</taxon>
        <taxon>Actinomycetota</taxon>
        <taxon>Actinomycetes</taxon>
        <taxon>Micromonosporales</taxon>
        <taxon>Micromonosporaceae</taxon>
        <taxon>Actinorhabdospora</taxon>
    </lineage>
</organism>
<dbReference type="PANTHER" id="PTHR43591:SF24">
    <property type="entry name" value="2-METHOXY-6-POLYPRENYL-1,4-BENZOQUINOL METHYLASE, MITOCHONDRIAL"/>
    <property type="match status" value="1"/>
</dbReference>
<accession>A0A9W6SL60</accession>
<evidence type="ECO:0000259" key="1">
    <source>
        <dbReference type="Pfam" id="PF08241"/>
    </source>
</evidence>
<dbReference type="Gene3D" id="3.40.50.150">
    <property type="entry name" value="Vaccinia Virus protein VP39"/>
    <property type="match status" value="1"/>
</dbReference>
<feature type="domain" description="Methyltransferase type 11" evidence="1">
    <location>
        <begin position="59"/>
        <end position="146"/>
    </location>
</feature>
<dbReference type="AlphaFoldDB" id="A0A9W6SL60"/>
<dbReference type="RefSeq" id="WP_285664129.1">
    <property type="nucleotide sequence ID" value="NZ_BSTX01000002.1"/>
</dbReference>
<name>A0A9W6SL60_9ACTN</name>
<dbReference type="CDD" id="cd02440">
    <property type="entry name" value="AdoMet_MTases"/>
    <property type="match status" value="1"/>
</dbReference>
<sequence length="266" mass="28359">MTTASPAHTDREALRTKAYRDERPLETRRAIYDHRRPRLDLVGEVVHRLRDVPGGVLADVGCGSGAYSKALRAARPDLTVIAADLSAGMVSVAGAPGVVTDATHLPLATRSCSAVLALHMLYHVPDPRAAVAEFARVVREDGSVLIMGNREGDKHELDELWDRAAMDVLGHPAGGMVGGHLSAEEMGELAREAFPVVESVSYRARTVVPEAAPVIAFFDSTRALSGLGGNFDAVLARASALIQERVATEGAFAFTNHTGMYRAQVA</sequence>
<comment type="caution">
    <text evidence="2">The sequence shown here is derived from an EMBL/GenBank/DDBJ whole genome shotgun (WGS) entry which is preliminary data.</text>
</comment>
<dbReference type="PANTHER" id="PTHR43591">
    <property type="entry name" value="METHYLTRANSFERASE"/>
    <property type="match status" value="1"/>
</dbReference>
<protein>
    <recommendedName>
        <fullName evidence="1">Methyltransferase type 11 domain-containing protein</fullName>
    </recommendedName>
</protein>
<proteinExistence type="predicted"/>
<dbReference type="InterPro" id="IPR013216">
    <property type="entry name" value="Methyltransf_11"/>
</dbReference>
<keyword evidence="3" id="KW-1185">Reference proteome</keyword>
<reference evidence="2" key="1">
    <citation type="submission" date="2023-03" db="EMBL/GenBank/DDBJ databases">
        <title>Actinorhabdospora filicis NBRC 111898.</title>
        <authorList>
            <person name="Ichikawa N."/>
            <person name="Sato H."/>
            <person name="Tonouchi N."/>
        </authorList>
    </citation>
    <scope>NUCLEOTIDE SEQUENCE</scope>
    <source>
        <strain evidence="2">NBRC 111898</strain>
    </source>
</reference>
<dbReference type="Proteomes" id="UP001165079">
    <property type="component" value="Unassembled WGS sequence"/>
</dbReference>
<dbReference type="InterPro" id="IPR029063">
    <property type="entry name" value="SAM-dependent_MTases_sf"/>
</dbReference>
<dbReference type="EMBL" id="BSTX01000002">
    <property type="protein sequence ID" value="GLZ79000.1"/>
    <property type="molecule type" value="Genomic_DNA"/>
</dbReference>
<evidence type="ECO:0000313" key="3">
    <source>
        <dbReference type="Proteomes" id="UP001165079"/>
    </source>
</evidence>
<dbReference type="GO" id="GO:0008757">
    <property type="term" value="F:S-adenosylmethionine-dependent methyltransferase activity"/>
    <property type="evidence" value="ECO:0007669"/>
    <property type="project" value="InterPro"/>
</dbReference>
<gene>
    <name evidence="2" type="ORF">Afil01_38070</name>
</gene>